<comment type="caution">
    <text evidence="2">The sequence shown here is derived from an EMBL/GenBank/DDBJ whole genome shotgun (WGS) entry which is preliminary data.</text>
</comment>
<evidence type="ECO:0000313" key="3">
    <source>
        <dbReference type="Proteomes" id="UP001279734"/>
    </source>
</evidence>
<gene>
    <name evidence="2" type="ORF">Nepgr_026080</name>
</gene>
<evidence type="ECO:0000256" key="1">
    <source>
        <dbReference type="SAM" id="MobiDB-lite"/>
    </source>
</evidence>
<feature type="region of interest" description="Disordered" evidence="1">
    <location>
        <begin position="1"/>
        <end position="47"/>
    </location>
</feature>
<dbReference type="EMBL" id="BSYO01000027">
    <property type="protein sequence ID" value="GMH24237.1"/>
    <property type="molecule type" value="Genomic_DNA"/>
</dbReference>
<reference evidence="2" key="1">
    <citation type="submission" date="2023-05" db="EMBL/GenBank/DDBJ databases">
        <title>Nepenthes gracilis genome sequencing.</title>
        <authorList>
            <person name="Fukushima K."/>
        </authorList>
    </citation>
    <scope>NUCLEOTIDE SEQUENCE</scope>
    <source>
        <strain evidence="2">SING2019-196</strain>
    </source>
</reference>
<organism evidence="2 3">
    <name type="scientific">Nepenthes gracilis</name>
    <name type="common">Slender pitcher plant</name>
    <dbReference type="NCBI Taxonomy" id="150966"/>
    <lineage>
        <taxon>Eukaryota</taxon>
        <taxon>Viridiplantae</taxon>
        <taxon>Streptophyta</taxon>
        <taxon>Embryophyta</taxon>
        <taxon>Tracheophyta</taxon>
        <taxon>Spermatophyta</taxon>
        <taxon>Magnoliopsida</taxon>
        <taxon>eudicotyledons</taxon>
        <taxon>Gunneridae</taxon>
        <taxon>Pentapetalae</taxon>
        <taxon>Caryophyllales</taxon>
        <taxon>Nepenthaceae</taxon>
        <taxon>Nepenthes</taxon>
    </lineage>
</organism>
<keyword evidence="3" id="KW-1185">Reference proteome</keyword>
<feature type="region of interest" description="Disordered" evidence="1">
    <location>
        <begin position="209"/>
        <end position="237"/>
    </location>
</feature>
<evidence type="ECO:0000313" key="2">
    <source>
        <dbReference type="EMBL" id="GMH24237.1"/>
    </source>
</evidence>
<accession>A0AAD3Y028</accession>
<protein>
    <submittedName>
        <fullName evidence="2">Uncharacterized protein</fullName>
    </submittedName>
</protein>
<name>A0AAD3Y028_NEPGR</name>
<feature type="compositionally biased region" description="Acidic residues" evidence="1">
    <location>
        <begin position="32"/>
        <end position="45"/>
    </location>
</feature>
<proteinExistence type="predicted"/>
<sequence>MPDVPAEFTGEVSGFTDDSPEATNAEGAQVEGESDEAQPPVDEEAEAKAVIEPSSETLAELPAVAVQANQAEILVEETEGAHDFGVVGEEMAFIDVGPQGTVPHAGAPSSEVEVEVPVAPACEAQAPESSGEAIVSGDFLVSQKLALTVIRKTWANGYKVENSSLDTREISKGHGLLGSIRLLWNQGAVNMEMTAAQELDTATLNYRNPVRQAKPNSPMARHTVGRGPRDTLNSTVR</sequence>
<dbReference type="Proteomes" id="UP001279734">
    <property type="component" value="Unassembled WGS sequence"/>
</dbReference>
<dbReference type="AlphaFoldDB" id="A0AAD3Y028"/>